<keyword evidence="2" id="KW-0539">Nucleus</keyword>
<dbReference type="FunCoup" id="A0A3N4KF81">
    <property type="interactions" value="449"/>
</dbReference>
<evidence type="ECO:0000313" key="7">
    <source>
        <dbReference type="Proteomes" id="UP000277580"/>
    </source>
</evidence>
<evidence type="ECO:0000256" key="4">
    <source>
        <dbReference type="SAM" id="MobiDB-lite"/>
    </source>
</evidence>
<dbReference type="CDD" id="cd11660">
    <property type="entry name" value="SANT_TRF"/>
    <property type="match status" value="1"/>
</dbReference>
<dbReference type="OrthoDB" id="3366990at2759"/>
<dbReference type="InterPro" id="IPR009057">
    <property type="entry name" value="Homeodomain-like_sf"/>
</dbReference>
<keyword evidence="1" id="KW-0238">DNA-binding</keyword>
<evidence type="ECO:0000259" key="5">
    <source>
        <dbReference type="PROSITE" id="PS51294"/>
    </source>
</evidence>
<organism evidence="6 7">
    <name type="scientific">Morchella conica CCBAS932</name>
    <dbReference type="NCBI Taxonomy" id="1392247"/>
    <lineage>
        <taxon>Eukaryota</taxon>
        <taxon>Fungi</taxon>
        <taxon>Dikarya</taxon>
        <taxon>Ascomycota</taxon>
        <taxon>Pezizomycotina</taxon>
        <taxon>Pezizomycetes</taxon>
        <taxon>Pezizales</taxon>
        <taxon>Morchellaceae</taxon>
        <taxon>Morchella</taxon>
    </lineage>
</organism>
<dbReference type="STRING" id="1392247.A0A3N4KF81"/>
<dbReference type="Pfam" id="PF08558">
    <property type="entry name" value="TRF"/>
    <property type="match status" value="1"/>
</dbReference>
<dbReference type="Proteomes" id="UP000277580">
    <property type="component" value="Unassembled WGS sequence"/>
</dbReference>
<protein>
    <recommendedName>
        <fullName evidence="5">HTH myb-type domain-containing protein</fullName>
    </recommendedName>
</protein>
<evidence type="ECO:0000256" key="1">
    <source>
        <dbReference type="ARBA" id="ARBA00023125"/>
    </source>
</evidence>
<feature type="region of interest" description="Disordered" evidence="4">
    <location>
        <begin position="235"/>
        <end position="268"/>
    </location>
</feature>
<dbReference type="GO" id="GO:0042803">
    <property type="term" value="F:protein homodimerization activity"/>
    <property type="evidence" value="ECO:0007669"/>
    <property type="project" value="InterPro"/>
</dbReference>
<dbReference type="InterPro" id="IPR013867">
    <property type="entry name" value="Telomere_rpt-bd_fac_dimer_dom"/>
</dbReference>
<accession>A0A3N4KF81</accession>
<dbReference type="SUPFAM" id="SSF46689">
    <property type="entry name" value="Homeodomain-like"/>
    <property type="match status" value="1"/>
</dbReference>
<dbReference type="InParanoid" id="A0A3N4KF81"/>
<evidence type="ECO:0000256" key="2">
    <source>
        <dbReference type="ARBA" id="ARBA00023242"/>
    </source>
</evidence>
<feature type="domain" description="HTH myb-type" evidence="5">
    <location>
        <begin position="370"/>
        <end position="423"/>
    </location>
</feature>
<dbReference type="PANTHER" id="PTHR47807">
    <property type="entry name" value="PROTEIN TBF1"/>
    <property type="match status" value="1"/>
</dbReference>
<dbReference type="GO" id="GO:0003691">
    <property type="term" value="F:double-stranded telomeric DNA binding"/>
    <property type="evidence" value="ECO:0007669"/>
    <property type="project" value="TreeGrafter"/>
</dbReference>
<feature type="region of interest" description="Disordered" evidence="4">
    <location>
        <begin position="352"/>
        <end position="375"/>
    </location>
</feature>
<name>A0A3N4KF81_9PEZI</name>
<proteinExistence type="predicted"/>
<feature type="region of interest" description="Disordered" evidence="4">
    <location>
        <begin position="452"/>
        <end position="471"/>
    </location>
</feature>
<feature type="compositionally biased region" description="Pro residues" evidence="4">
    <location>
        <begin position="248"/>
        <end position="263"/>
    </location>
</feature>
<dbReference type="Gene3D" id="1.10.10.60">
    <property type="entry name" value="Homeodomain-like"/>
    <property type="match status" value="1"/>
</dbReference>
<dbReference type="AlphaFoldDB" id="A0A3N4KF81"/>
<dbReference type="GO" id="GO:0010833">
    <property type="term" value="P:telomere maintenance via telomere lengthening"/>
    <property type="evidence" value="ECO:0007669"/>
    <property type="project" value="TreeGrafter"/>
</dbReference>
<reference evidence="6 7" key="1">
    <citation type="journal article" date="2018" name="Nat. Ecol. Evol.">
        <title>Pezizomycetes genomes reveal the molecular basis of ectomycorrhizal truffle lifestyle.</title>
        <authorList>
            <person name="Murat C."/>
            <person name="Payen T."/>
            <person name="Noel B."/>
            <person name="Kuo A."/>
            <person name="Morin E."/>
            <person name="Chen J."/>
            <person name="Kohler A."/>
            <person name="Krizsan K."/>
            <person name="Balestrini R."/>
            <person name="Da Silva C."/>
            <person name="Montanini B."/>
            <person name="Hainaut M."/>
            <person name="Levati E."/>
            <person name="Barry K.W."/>
            <person name="Belfiori B."/>
            <person name="Cichocki N."/>
            <person name="Clum A."/>
            <person name="Dockter R.B."/>
            <person name="Fauchery L."/>
            <person name="Guy J."/>
            <person name="Iotti M."/>
            <person name="Le Tacon F."/>
            <person name="Lindquist E.A."/>
            <person name="Lipzen A."/>
            <person name="Malagnac F."/>
            <person name="Mello A."/>
            <person name="Molinier V."/>
            <person name="Miyauchi S."/>
            <person name="Poulain J."/>
            <person name="Riccioni C."/>
            <person name="Rubini A."/>
            <person name="Sitrit Y."/>
            <person name="Splivallo R."/>
            <person name="Traeger S."/>
            <person name="Wang M."/>
            <person name="Zifcakova L."/>
            <person name="Wipf D."/>
            <person name="Zambonelli A."/>
            <person name="Paolocci F."/>
            <person name="Nowrousian M."/>
            <person name="Ottonello S."/>
            <person name="Baldrian P."/>
            <person name="Spatafora J.W."/>
            <person name="Henrissat B."/>
            <person name="Nagy L.G."/>
            <person name="Aury J.M."/>
            <person name="Wincker P."/>
            <person name="Grigoriev I.V."/>
            <person name="Bonfante P."/>
            <person name="Martin F.M."/>
        </authorList>
    </citation>
    <scope>NUCLEOTIDE SEQUENCE [LARGE SCALE GENOMIC DNA]</scope>
    <source>
        <strain evidence="6 7">CCBAS932</strain>
    </source>
</reference>
<gene>
    <name evidence="6" type="ORF">P167DRAFT_492992</name>
</gene>
<feature type="compositionally biased region" description="Polar residues" evidence="4">
    <location>
        <begin position="507"/>
        <end position="518"/>
    </location>
</feature>
<feature type="region of interest" description="Disordered" evidence="4">
    <location>
        <begin position="503"/>
        <end position="542"/>
    </location>
</feature>
<dbReference type="PANTHER" id="PTHR47807:SF1">
    <property type="entry name" value="PROTEIN TBF1"/>
    <property type="match status" value="1"/>
</dbReference>
<dbReference type="InterPro" id="IPR017930">
    <property type="entry name" value="Myb_dom"/>
</dbReference>
<evidence type="ECO:0000256" key="3">
    <source>
        <dbReference type="ARBA" id="ARBA00023306"/>
    </source>
</evidence>
<keyword evidence="3" id="KW-0131">Cell cycle</keyword>
<keyword evidence="7" id="KW-1185">Reference proteome</keyword>
<feature type="compositionally biased region" description="Basic and acidic residues" evidence="4">
    <location>
        <begin position="462"/>
        <end position="471"/>
    </location>
</feature>
<sequence>MLWDANQNLRIQSLPILDNLSSQILTTLGKGPYQETLSIVTQPESDQGQAYFTMKSLFDQTKKLYTPEAFLSADDLKLDLPEQRTTVRKVNLATFVSSVFGSQEVGFFHLNEHFLDTFVPDGGRLLKSQGALYLDLKTQAYISAMSTNERAKDEILTDLFPDDMKEILLHRRPGAKALTPSEADFVARLIQRKGHLMHISDDVNLSEKYVWQDFLKEVSWYVSKNYEVIVSAPMRRARKRKSSGTQRTPPPPMSHQTPPPPPIHQQMMNQPNAHVENLDVPNVSTLATHNSLQTAPQPPLNPEAVTPAQVNLEAELFGSNTSIAMSLGAPPAQAPIPQQSAPTQVLYERARLAATAKASPSSRRAGLPSQRRPWSTDEENALMAGLDRVKGPHWSQILAMFGPGGTVNEMLKDRNQVQLKDKARNLKLFFLKSGIEVPYYLQFVTGELKTRAPGQAAKNAAKKGDERSSSEDIAHANAITAHSNIRGMDTPDMQTMDGQELGVSMMDGTSQSPQNHSPTDVAPTADMGMGLEVPGFEDRATN</sequence>
<dbReference type="FunFam" id="1.10.10.60:FF:000137">
    <property type="entry name" value="MYB DNA binding protein"/>
    <property type="match status" value="1"/>
</dbReference>
<dbReference type="EMBL" id="ML119155">
    <property type="protein sequence ID" value="RPB09140.1"/>
    <property type="molecule type" value="Genomic_DNA"/>
</dbReference>
<dbReference type="InterPro" id="IPR052833">
    <property type="entry name" value="Telomeric_DNA-bd_trans-reg"/>
</dbReference>
<dbReference type="PROSITE" id="PS51294">
    <property type="entry name" value="HTH_MYB"/>
    <property type="match status" value="1"/>
</dbReference>
<evidence type="ECO:0000313" key="6">
    <source>
        <dbReference type="EMBL" id="RPB09140.1"/>
    </source>
</evidence>